<organism evidence="1">
    <name type="scientific">marine sediment metagenome</name>
    <dbReference type="NCBI Taxonomy" id="412755"/>
    <lineage>
        <taxon>unclassified sequences</taxon>
        <taxon>metagenomes</taxon>
        <taxon>ecological metagenomes</taxon>
    </lineage>
</organism>
<name>A0A0F8YKK0_9ZZZZ</name>
<feature type="non-terminal residue" evidence="1">
    <location>
        <position position="39"/>
    </location>
</feature>
<reference evidence="1" key="1">
    <citation type="journal article" date="2015" name="Nature">
        <title>Complex archaea that bridge the gap between prokaryotes and eukaryotes.</title>
        <authorList>
            <person name="Spang A."/>
            <person name="Saw J.H."/>
            <person name="Jorgensen S.L."/>
            <person name="Zaremba-Niedzwiedzka K."/>
            <person name="Martijn J."/>
            <person name="Lind A.E."/>
            <person name="van Eijk R."/>
            <person name="Schleper C."/>
            <person name="Guy L."/>
            <person name="Ettema T.J."/>
        </authorList>
    </citation>
    <scope>NUCLEOTIDE SEQUENCE</scope>
</reference>
<comment type="caution">
    <text evidence="1">The sequence shown here is derived from an EMBL/GenBank/DDBJ whole genome shotgun (WGS) entry which is preliminary data.</text>
</comment>
<sequence>MTLDEAIKEQEIFVILCEVRGSQKMFDTARMSLEALKRE</sequence>
<dbReference type="EMBL" id="LAZR01065857">
    <property type="protein sequence ID" value="KKK54704.1"/>
    <property type="molecule type" value="Genomic_DNA"/>
</dbReference>
<accession>A0A0F8YKK0</accession>
<evidence type="ECO:0000313" key="1">
    <source>
        <dbReference type="EMBL" id="KKK54704.1"/>
    </source>
</evidence>
<gene>
    <name evidence="1" type="ORF">LCGC14_3081990</name>
</gene>
<proteinExistence type="predicted"/>
<dbReference type="AlphaFoldDB" id="A0A0F8YKK0"/>
<protein>
    <submittedName>
        <fullName evidence="1">Uncharacterized protein</fullName>
    </submittedName>
</protein>